<evidence type="ECO:0000256" key="1">
    <source>
        <dbReference type="SAM" id="MobiDB-lite"/>
    </source>
</evidence>
<dbReference type="InterPro" id="IPR008912">
    <property type="entry name" value="Uncharacterised_CoxE"/>
</dbReference>
<proteinExistence type="predicted"/>
<organism evidence="3 4">
    <name type="scientific">Syntrophus aciditrophicus (strain SB)</name>
    <dbReference type="NCBI Taxonomy" id="56780"/>
    <lineage>
        <taxon>Bacteria</taxon>
        <taxon>Pseudomonadati</taxon>
        <taxon>Thermodesulfobacteriota</taxon>
        <taxon>Syntrophia</taxon>
        <taxon>Syntrophales</taxon>
        <taxon>Syntrophaceae</taxon>
        <taxon>Syntrophus</taxon>
    </lineage>
</organism>
<evidence type="ECO:0000313" key="3">
    <source>
        <dbReference type="EMBL" id="ABC78825.1"/>
    </source>
</evidence>
<name>Q2LXL9_SYNAS</name>
<dbReference type="AlphaFoldDB" id="Q2LXL9"/>
<evidence type="ECO:0000256" key="2">
    <source>
        <dbReference type="SAM" id="Phobius"/>
    </source>
</evidence>
<dbReference type="KEGG" id="sat:SYN_00328"/>
<dbReference type="Pfam" id="PF05762">
    <property type="entry name" value="VWA_CoxE"/>
    <property type="match status" value="1"/>
</dbReference>
<dbReference type="PANTHER" id="PTHR39338:SF5">
    <property type="entry name" value="BLR6139 PROTEIN"/>
    <property type="match status" value="1"/>
</dbReference>
<feature type="transmembrane region" description="Helical" evidence="2">
    <location>
        <begin position="318"/>
        <end position="340"/>
    </location>
</feature>
<keyword evidence="4" id="KW-1185">Reference proteome</keyword>
<dbReference type="HOGENOM" id="CLU_042261_2_1_7"/>
<feature type="region of interest" description="Disordered" evidence="1">
    <location>
        <begin position="1"/>
        <end position="21"/>
    </location>
</feature>
<feature type="region of interest" description="Disordered" evidence="1">
    <location>
        <begin position="221"/>
        <end position="241"/>
    </location>
</feature>
<dbReference type="EMBL" id="CP000252">
    <property type="protein sequence ID" value="ABC78825.1"/>
    <property type="molecule type" value="Genomic_DNA"/>
</dbReference>
<dbReference type="eggNOG" id="COG3552">
    <property type="taxonomic scope" value="Bacteria"/>
</dbReference>
<keyword evidence="2" id="KW-0472">Membrane</keyword>
<dbReference type="Proteomes" id="UP000001933">
    <property type="component" value="Chromosome"/>
</dbReference>
<protein>
    <submittedName>
        <fullName evidence="3">von Willebrand factor type A domain protein</fullName>
    </submittedName>
</protein>
<accession>Q2LXL9</accession>
<dbReference type="InParanoid" id="Q2LXL9"/>
<keyword evidence="2" id="KW-1133">Transmembrane helix</keyword>
<gene>
    <name evidence="3" type="ORF">SYN_00328</name>
</gene>
<dbReference type="PANTHER" id="PTHR39338">
    <property type="entry name" value="BLL5662 PROTEIN-RELATED"/>
    <property type="match status" value="1"/>
</dbReference>
<evidence type="ECO:0000313" key="4">
    <source>
        <dbReference type="Proteomes" id="UP000001933"/>
    </source>
</evidence>
<sequence>MSCARAKRTRRKSGNIIPGRRKAVSPAPEREIIMIQALLQFAALCRAGGLRISTSEVLDAVRCLELIDLAPEEPFRAALRANFVKEMKDEELFDRIYDLYFHALQIGADDMRSRALSGRLVDLVETFGREAQDSESALAFFDFLAGNRAAFLQELQKILELEADMPELPFSDILSPLQQKILRKGMDKLLPESALEGADIERRSLDDLLLERLGLAGHMQDELPPGLNLPGPDAEQAPGQPRDLGELPFSQLSRQEAREVHLAIERLARQLRDLVARQYRRKRSGVVDIKKTLRRAACYQGIPLELYFRRRQKRKSKVVALCDVSYSVWTAVPFMLNILYSVQDCLSRVRSFVFIARVTDVSETMKDHEIMDAIDRIMTRFKLESPQYAVYGGEEERDHVDADLEISDYGAAFSQFKEEFISVLDKKTTLIILGDGRTNFLDPGVQFLETMRDHCRRVIWLNPEPERLWGVGDSAIGTYRPFCDDVRPCRNLNELRAFITGLVL</sequence>
<reference evidence="3 4" key="1">
    <citation type="journal article" date="2007" name="Proc. Natl. Acad. Sci. U.S.A.">
        <title>The genome of Syntrophus aciditrophicus: life at the thermodynamic limit of microbial growth.</title>
        <authorList>
            <person name="McInerney M.J."/>
            <person name="Rohlin L."/>
            <person name="Mouttaki H."/>
            <person name="Kim U."/>
            <person name="Krupp R.S."/>
            <person name="Rios-Hernandez L."/>
            <person name="Sieber J."/>
            <person name="Struchtemeyer C.G."/>
            <person name="Bhattacharyya A."/>
            <person name="Campbell J.W."/>
            <person name="Gunsalus R.P."/>
        </authorList>
    </citation>
    <scope>NUCLEOTIDE SEQUENCE [LARGE SCALE GENOMIC DNA]</scope>
    <source>
        <strain evidence="3 4">SB</strain>
    </source>
</reference>
<dbReference type="STRING" id="56780.SYN_00328"/>
<keyword evidence="2" id="KW-0812">Transmembrane</keyword>